<gene>
    <name evidence="1" type="ORF">GCM10010873_16310</name>
</gene>
<dbReference type="Proteomes" id="UP001157355">
    <property type="component" value="Unassembled WGS sequence"/>
</dbReference>
<dbReference type="Pfam" id="PF11363">
    <property type="entry name" value="DUF3164"/>
    <property type="match status" value="1"/>
</dbReference>
<dbReference type="InterPro" id="IPR021505">
    <property type="entry name" value="Phage_B3_Orf6"/>
</dbReference>
<sequence length="209" mass="23329">MAADFIITGDHPTHMLDSKGRAVPVANVKDADKLISQTVDKIHGFADDLNGQVERFKGHTYDDVYTTVALLAEHYGVKRGGEKGNITLTSFDGLKRVRISIADQVAFGPQLQIAKQLVDQYIEEFRDRIPDEIMPLLTHAFHMEKPGVVNSDAVYGLQNLKIEHPIWEQAMRAITDSRVLIGSKSYVVIERRADYGAAWKQVTINLAKA</sequence>
<protein>
    <submittedName>
        <fullName evidence="1">Sulfate transporter</fullName>
    </submittedName>
</protein>
<keyword evidence="2" id="KW-1185">Reference proteome</keyword>
<dbReference type="AlphaFoldDB" id="A0AA37WZR9"/>
<organism evidence="1 2">
    <name type="scientific">Cypionkella aquatica</name>
    <dbReference type="NCBI Taxonomy" id="1756042"/>
    <lineage>
        <taxon>Bacteria</taxon>
        <taxon>Pseudomonadati</taxon>
        <taxon>Pseudomonadota</taxon>
        <taxon>Alphaproteobacteria</taxon>
        <taxon>Rhodobacterales</taxon>
        <taxon>Paracoccaceae</taxon>
        <taxon>Cypionkella</taxon>
    </lineage>
</organism>
<proteinExistence type="predicted"/>
<name>A0AA37WZR9_9RHOB</name>
<comment type="caution">
    <text evidence="1">The sequence shown here is derived from an EMBL/GenBank/DDBJ whole genome shotgun (WGS) entry which is preliminary data.</text>
</comment>
<accession>A0AA37WZR9</accession>
<reference evidence="1 2" key="1">
    <citation type="journal article" date="2014" name="Int. J. Syst. Evol. Microbiol.">
        <title>Complete genome sequence of Corynebacterium casei LMG S-19264T (=DSM 44701T), isolated from a smear-ripened cheese.</title>
        <authorList>
            <consortium name="US DOE Joint Genome Institute (JGI-PGF)"/>
            <person name="Walter F."/>
            <person name="Albersmeier A."/>
            <person name="Kalinowski J."/>
            <person name="Ruckert C."/>
        </authorList>
    </citation>
    <scope>NUCLEOTIDE SEQUENCE [LARGE SCALE GENOMIC DNA]</scope>
    <source>
        <strain evidence="1 2">NBRC 111766</strain>
    </source>
</reference>
<dbReference type="EMBL" id="BSPP01000005">
    <property type="protein sequence ID" value="GLS86657.1"/>
    <property type="molecule type" value="Genomic_DNA"/>
</dbReference>
<evidence type="ECO:0000313" key="1">
    <source>
        <dbReference type="EMBL" id="GLS86657.1"/>
    </source>
</evidence>
<dbReference type="RefSeq" id="WP_284324874.1">
    <property type="nucleotide sequence ID" value="NZ_BSPP01000005.1"/>
</dbReference>
<evidence type="ECO:0000313" key="2">
    <source>
        <dbReference type="Proteomes" id="UP001157355"/>
    </source>
</evidence>